<comment type="caution">
    <text evidence="1">The sequence shown here is derived from an EMBL/GenBank/DDBJ whole genome shotgun (WGS) entry which is preliminary data.</text>
</comment>
<feature type="non-terminal residue" evidence="1">
    <location>
        <position position="222"/>
    </location>
</feature>
<gene>
    <name evidence="1" type="ORF">S01H1_75558</name>
</gene>
<proteinExistence type="predicted"/>
<evidence type="ECO:0000313" key="1">
    <source>
        <dbReference type="EMBL" id="GAG50204.1"/>
    </source>
</evidence>
<sequence>MPNTTIIYYTNNDLNEQLFKRCQEYLKKAADGKPIVSVSHKPVELGINICIGEQKSHWLLLYKQILMGTKIANTKYVAMAEHDCFYTSEHFNWIPPDDNTFYYNENVYFAEWGGNHPDYNGMYSKWPKQRLALSQMICNRDLLEDCLTARIGLLSKDKKMVRQIIFAGEPGLSQIRLDKKTKAMLKNLDRGNAYATSGRSLYLKKYIKAQLDRETYDTFTTK</sequence>
<accession>X0Y2W9</accession>
<organism evidence="1">
    <name type="scientific">marine sediment metagenome</name>
    <dbReference type="NCBI Taxonomy" id="412755"/>
    <lineage>
        <taxon>unclassified sequences</taxon>
        <taxon>metagenomes</taxon>
        <taxon>ecological metagenomes</taxon>
    </lineage>
</organism>
<dbReference type="EMBL" id="BARS01050639">
    <property type="protein sequence ID" value="GAG50204.1"/>
    <property type="molecule type" value="Genomic_DNA"/>
</dbReference>
<reference evidence="1" key="1">
    <citation type="journal article" date="2014" name="Front. Microbiol.">
        <title>High frequency of phylogenetically diverse reductive dehalogenase-homologous genes in deep subseafloor sedimentary metagenomes.</title>
        <authorList>
            <person name="Kawai M."/>
            <person name="Futagami T."/>
            <person name="Toyoda A."/>
            <person name="Takaki Y."/>
            <person name="Nishi S."/>
            <person name="Hori S."/>
            <person name="Arai W."/>
            <person name="Tsubouchi T."/>
            <person name="Morono Y."/>
            <person name="Uchiyama I."/>
            <person name="Ito T."/>
            <person name="Fujiyama A."/>
            <person name="Inagaki F."/>
            <person name="Takami H."/>
        </authorList>
    </citation>
    <scope>NUCLEOTIDE SEQUENCE</scope>
    <source>
        <strain evidence="1">Expedition CK06-06</strain>
    </source>
</reference>
<dbReference type="AlphaFoldDB" id="X0Y2W9"/>
<name>X0Y2W9_9ZZZZ</name>
<evidence type="ECO:0008006" key="2">
    <source>
        <dbReference type="Google" id="ProtNLM"/>
    </source>
</evidence>
<protein>
    <recommendedName>
        <fullName evidence="2">DUF5672 domain-containing protein</fullName>
    </recommendedName>
</protein>